<sequence length="219" mass="22181">MACVAQTSGGEGAEGASRGPSQGLESGRRCSASPEAAVLSFEGEGCPVSVELEAGGEGEGARLNLQGLEAEVLDLGAGTAPPACGETLARCELEGWTTDLGPVLLLRERGHESEMPVQVYVAWLVDGVLVHAPTWHGIPSVADHTRIGPAYALAPHDCGDGAIHLLPAPRLPEARGEAVPGSLAALAGVWSVSEGEAQPPEAGSERAADSCAALIDALP</sequence>
<dbReference type="EMBL" id="ABCS01000043">
    <property type="protein sequence ID" value="EDM77589.1"/>
    <property type="molecule type" value="Genomic_DNA"/>
</dbReference>
<dbReference type="AlphaFoldDB" id="A6G941"/>
<dbReference type="Proteomes" id="UP000005801">
    <property type="component" value="Unassembled WGS sequence"/>
</dbReference>
<feature type="region of interest" description="Disordered" evidence="1">
    <location>
        <begin position="1"/>
        <end position="29"/>
    </location>
</feature>
<reference evidence="2 3" key="1">
    <citation type="submission" date="2007-06" db="EMBL/GenBank/DDBJ databases">
        <authorList>
            <person name="Shimkets L."/>
            <person name="Ferriera S."/>
            <person name="Johnson J."/>
            <person name="Kravitz S."/>
            <person name="Beeson K."/>
            <person name="Sutton G."/>
            <person name="Rogers Y.-H."/>
            <person name="Friedman R."/>
            <person name="Frazier M."/>
            <person name="Venter J.C."/>
        </authorList>
    </citation>
    <scope>NUCLEOTIDE SEQUENCE [LARGE SCALE GENOMIC DNA]</scope>
    <source>
        <strain evidence="2 3">SIR-1</strain>
    </source>
</reference>
<evidence type="ECO:0000313" key="3">
    <source>
        <dbReference type="Proteomes" id="UP000005801"/>
    </source>
</evidence>
<evidence type="ECO:0000313" key="2">
    <source>
        <dbReference type="EMBL" id="EDM77589.1"/>
    </source>
</evidence>
<organism evidence="2 3">
    <name type="scientific">Plesiocystis pacifica SIR-1</name>
    <dbReference type="NCBI Taxonomy" id="391625"/>
    <lineage>
        <taxon>Bacteria</taxon>
        <taxon>Pseudomonadati</taxon>
        <taxon>Myxococcota</taxon>
        <taxon>Polyangia</taxon>
        <taxon>Nannocystales</taxon>
        <taxon>Nannocystaceae</taxon>
        <taxon>Plesiocystis</taxon>
    </lineage>
</organism>
<accession>A6G941</accession>
<protein>
    <submittedName>
        <fullName evidence="2">Uncharacterized protein</fullName>
    </submittedName>
</protein>
<proteinExistence type="predicted"/>
<evidence type="ECO:0000256" key="1">
    <source>
        <dbReference type="SAM" id="MobiDB-lite"/>
    </source>
</evidence>
<name>A6G941_9BACT</name>
<comment type="caution">
    <text evidence="2">The sequence shown here is derived from an EMBL/GenBank/DDBJ whole genome shotgun (WGS) entry which is preliminary data.</text>
</comment>
<gene>
    <name evidence="2" type="ORF">PPSIR1_02853</name>
</gene>
<keyword evidence="3" id="KW-1185">Reference proteome</keyword>